<name>A0AC35GW51_9BILA</name>
<organism evidence="1 2">
    <name type="scientific">Panagrolaimus sp. PS1159</name>
    <dbReference type="NCBI Taxonomy" id="55785"/>
    <lineage>
        <taxon>Eukaryota</taxon>
        <taxon>Metazoa</taxon>
        <taxon>Ecdysozoa</taxon>
        <taxon>Nematoda</taxon>
        <taxon>Chromadorea</taxon>
        <taxon>Rhabditida</taxon>
        <taxon>Tylenchina</taxon>
        <taxon>Panagrolaimomorpha</taxon>
        <taxon>Panagrolaimoidea</taxon>
        <taxon>Panagrolaimidae</taxon>
        <taxon>Panagrolaimus</taxon>
    </lineage>
</organism>
<accession>A0AC35GW51</accession>
<dbReference type="WBParaSite" id="PS1159_v2.g8890.t1">
    <property type="protein sequence ID" value="PS1159_v2.g8890.t1"/>
    <property type="gene ID" value="PS1159_v2.g8890"/>
</dbReference>
<reference evidence="2" key="1">
    <citation type="submission" date="2022-11" db="UniProtKB">
        <authorList>
            <consortium name="WormBaseParasite"/>
        </authorList>
    </citation>
    <scope>IDENTIFICATION</scope>
</reference>
<evidence type="ECO:0000313" key="2">
    <source>
        <dbReference type="WBParaSite" id="PS1159_v2.g8890.t1"/>
    </source>
</evidence>
<proteinExistence type="predicted"/>
<sequence>MTPHSDYRYVPSYTLHKSVIIRISSLLGSFDQCYNGRRPLHSDMCIRIAVYCSGRRVGPEVQTEYRPPGPTSLRGSTERHKWGETLELPIRYSELSKDAFLLITLWAADRNHGEIFVAQCIEQMFSKHGALHNGQREVRLIPTPSSHPEPFHIPNDQPRTTLISAEPRSPSSPNFHRLQSPEILPPARTSRSSKATPTIEELTKQEKKYRDNLIDTSFLDQVTFSKLATLRDEYRKEDNHLYLVIEYPPAYDGKEALPYSIVYYFAEEDGPIQSNAASRISLAGHSFVSYHDRDLEYENLHEMKHLMITRNARAVEVDRLLVPNPKTKAELEEIINAPSCAELTVEKRDLIWKFRYFLQDNANALTKFIRSVNWDATEEKEQAQKIIESWTPISIYDVLELLGPDFTQPFVRRYAVSRLRDSKSSDAEILLYLPQLVQALRYEQPLEPRDSRNELVSYLVDVAADSFPVANFLFWYLKVEIDETHQVENDTAQLVFVAAQEKLKASLSRGPSQKYQILKSQEKFVQNLNDISKAVAEASGNIEKKVEVLRKALNESNDLQNLFGLALPIDPMIKVKSVIPSKANLFKSSQMPMSLTFQLQSTTSSSSSSAISNDIYTVIFKRGDDLRQDQLIMQMIHIMDNILKAERLNLFLTPYAILATSLNEGFVQYIRATPVADLDKFFPGRKKEEFIQLALQKYRPSSTGPYGIEAEVMDRFLRSSAGYCVISYILGIGDRHLHNVLLCEDGRIFHIDFGYVLGRDPKPLPPPMKISPSMCYAMGGIGSQHYKQFVEYCRTAFTFLQQHAKLITNLFGLMLDAGIPDIAIEKDKAVQKVLERFHLNIEGDSDAIAQLLDNLIETSIKSIMPLISDFVHGFAH</sequence>
<protein>
    <submittedName>
        <fullName evidence="2">Phosphatidylinositol 3-kinase catalytic subunit type 3</fullName>
    </submittedName>
</protein>
<dbReference type="Proteomes" id="UP000887580">
    <property type="component" value="Unplaced"/>
</dbReference>
<evidence type="ECO:0000313" key="1">
    <source>
        <dbReference type="Proteomes" id="UP000887580"/>
    </source>
</evidence>